<dbReference type="UniPathway" id="UPA00148"/>
<dbReference type="NCBIfam" id="TIGR02469">
    <property type="entry name" value="CbiT"/>
    <property type="match status" value="1"/>
</dbReference>
<name>A0A059XWR5_9BACT</name>
<accession>A0A059XWR5</accession>
<keyword evidence="2" id="KW-0169">Cobalamin biosynthesis</keyword>
<keyword evidence="7" id="KW-1185">Reference proteome</keyword>
<protein>
    <submittedName>
        <fullName evidence="6">Precorrin-6B methyltransferase</fullName>
    </submittedName>
</protein>
<dbReference type="PANTHER" id="PTHR43182">
    <property type="entry name" value="COBALT-PRECORRIN-6B C(15)-METHYLTRANSFERASE (DECARBOXYLATING)"/>
    <property type="match status" value="1"/>
</dbReference>
<proteinExistence type="predicted"/>
<evidence type="ECO:0000256" key="4">
    <source>
        <dbReference type="ARBA" id="ARBA00022679"/>
    </source>
</evidence>
<dbReference type="Gene3D" id="3.40.50.150">
    <property type="entry name" value="Vaccinia Virus protein VP39"/>
    <property type="match status" value="1"/>
</dbReference>
<dbReference type="EMBL" id="CP007243">
    <property type="protein sequence ID" value="AIA31313.1"/>
    <property type="molecule type" value="Genomic_DNA"/>
</dbReference>
<keyword evidence="5" id="KW-0949">S-adenosyl-L-methionine</keyword>
<evidence type="ECO:0000256" key="3">
    <source>
        <dbReference type="ARBA" id="ARBA00022603"/>
    </source>
</evidence>
<dbReference type="AlphaFoldDB" id="A0A059XWR5"/>
<gene>
    <name evidence="6" type="ORF">Y981_12895</name>
</gene>
<dbReference type="Proteomes" id="UP000027059">
    <property type="component" value="Chromosome"/>
</dbReference>
<dbReference type="RefSeq" id="WP_014962194.1">
    <property type="nucleotide sequence ID" value="NZ_CP007243.1"/>
</dbReference>
<dbReference type="PANTHER" id="PTHR43182:SF1">
    <property type="entry name" value="COBALT-PRECORRIN-7 C(5)-METHYLTRANSFERASE"/>
    <property type="match status" value="1"/>
</dbReference>
<evidence type="ECO:0000313" key="7">
    <source>
        <dbReference type="Proteomes" id="UP000027059"/>
    </source>
</evidence>
<evidence type="ECO:0000256" key="5">
    <source>
        <dbReference type="ARBA" id="ARBA00022691"/>
    </source>
</evidence>
<evidence type="ECO:0000256" key="2">
    <source>
        <dbReference type="ARBA" id="ARBA00022573"/>
    </source>
</evidence>
<keyword evidence="4 6" id="KW-0808">Transferase</keyword>
<dbReference type="OrthoDB" id="9787825at2"/>
<dbReference type="InterPro" id="IPR014008">
    <property type="entry name" value="Cbl_synth_MTase_CbiT"/>
</dbReference>
<sequence length="205" mass="22493">MEIPMLGIPDEQFVFTVPRQGLITKSEIRVLSLSRLHLKPGQTLWDIGAGSGSVGIEAARLVPDLKVIAIEKDKEDFDCLKTNVETFGVSARFTTIHGKAPEALPEKATAHRVFIGGSGGKMSTLLDRSRQALPSDGRIVMNLATFENISEVLAWAKESGYEPDIVQVQIGRGKPLIGLHRIEALNPVWIVTIDLACRVQKREKT</sequence>
<dbReference type="GO" id="GO:0009236">
    <property type="term" value="P:cobalamin biosynthetic process"/>
    <property type="evidence" value="ECO:0007669"/>
    <property type="project" value="UniProtKB-UniPathway"/>
</dbReference>
<dbReference type="CDD" id="cd02440">
    <property type="entry name" value="AdoMet_MTases"/>
    <property type="match status" value="1"/>
</dbReference>
<dbReference type="Pfam" id="PF03602">
    <property type="entry name" value="Cons_hypoth95"/>
    <property type="match status" value="1"/>
</dbReference>
<comment type="pathway">
    <text evidence="1">Cofactor biosynthesis; adenosylcobalamin biosynthesis.</text>
</comment>
<reference evidence="7" key="1">
    <citation type="submission" date="2014-02" db="EMBL/GenBank/DDBJ databases">
        <title>Complete genome sequence and comparative genomic analysis of the nitrogen-fixing bacterium Leptospirillum ferriphilum YSK.</title>
        <authorList>
            <person name="Guo X."/>
            <person name="Yin H."/>
            <person name="Liang Y."/>
            <person name="Hu Q."/>
            <person name="Ma L."/>
            <person name="Xiao Y."/>
            <person name="Zhang X."/>
            <person name="Qiu G."/>
            <person name="Liu X."/>
        </authorList>
    </citation>
    <scope>NUCLEOTIDE SEQUENCE [LARGE SCALE GENOMIC DNA]</scope>
    <source>
        <strain evidence="7">YSK</strain>
    </source>
</reference>
<keyword evidence="3 6" id="KW-0489">Methyltransferase</keyword>
<dbReference type="InterPro" id="IPR050714">
    <property type="entry name" value="Cobalamin_biosynth_MTase"/>
</dbReference>
<organism evidence="6 7">
    <name type="scientific">Leptospirillum ferriphilum YSK</name>
    <dbReference type="NCBI Taxonomy" id="1441628"/>
    <lineage>
        <taxon>Bacteria</taxon>
        <taxon>Pseudomonadati</taxon>
        <taxon>Nitrospirota</taxon>
        <taxon>Nitrospiria</taxon>
        <taxon>Nitrospirales</taxon>
        <taxon>Nitrospiraceae</taxon>
        <taxon>Leptospirillum</taxon>
    </lineage>
</organism>
<evidence type="ECO:0000256" key="1">
    <source>
        <dbReference type="ARBA" id="ARBA00004953"/>
    </source>
</evidence>
<dbReference type="SUPFAM" id="SSF53335">
    <property type="entry name" value="S-adenosyl-L-methionine-dependent methyltransferases"/>
    <property type="match status" value="1"/>
</dbReference>
<dbReference type="GO" id="GO:0008276">
    <property type="term" value="F:protein methyltransferase activity"/>
    <property type="evidence" value="ECO:0007669"/>
    <property type="project" value="InterPro"/>
</dbReference>
<dbReference type="KEGG" id="lfp:Y981_12895"/>
<evidence type="ECO:0000313" key="6">
    <source>
        <dbReference type="EMBL" id="AIA31313.1"/>
    </source>
</evidence>
<dbReference type="GO" id="GO:0032259">
    <property type="term" value="P:methylation"/>
    <property type="evidence" value="ECO:0007669"/>
    <property type="project" value="UniProtKB-KW"/>
</dbReference>
<dbReference type="InterPro" id="IPR029063">
    <property type="entry name" value="SAM-dependent_MTases_sf"/>
</dbReference>
<reference evidence="6 7" key="2">
    <citation type="journal article" date="2015" name="Biomed. Res. Int.">
        <title>Effects of Arsenite Resistance on the Growth and Functional Gene Expression of Leptospirillum ferriphilum and Acidithiobacillus thiooxidans in Pure Culture and Coculture.</title>
        <authorList>
            <person name="Jiang H."/>
            <person name="Liang Y."/>
            <person name="Yin H."/>
            <person name="Xiao Y."/>
            <person name="Guo X."/>
            <person name="Xu Y."/>
            <person name="Hu Q."/>
            <person name="Liu H."/>
            <person name="Liu X."/>
        </authorList>
    </citation>
    <scope>NUCLEOTIDE SEQUENCE [LARGE SCALE GENOMIC DNA]</scope>
    <source>
        <strain evidence="6 7">YSK</strain>
    </source>
</reference>
<dbReference type="HOGENOM" id="CLU_094143_0_0_0"/>